<keyword evidence="3" id="KW-1185">Reference proteome</keyword>
<name>A0ABT4GZQ2_PAEAL</name>
<accession>A0ABT4GZQ2</accession>
<gene>
    <name evidence="2" type="ORF">M5X12_16605</name>
</gene>
<sequence>MKQVYDSRRAELILNYNGYDLSIDIADSLLDFTYNDAAPGSLDDIQISLQDRGRNWQSPDWIPMQGDKVKAEIRTYNWLKDGEIKKLVLGDFEVDTLEYSGPPDVVSIKAISLPISSTGRQEKRTKAWEKVSLRTIAADVAKRSGLKLVYLAPDNPSYDRLDQTEISDLQFLNDTAAGEGIAVKIASKQLVLFDEFDFEKKSPALTLTRGKDNLTSYKFSWSTSYASYIACEVSYTQPKQKKTLKAVYRPPKAPKIGPVLKVKEQVNSEAEALRKAKKMLREKNKETGKASFSLMGDTRLAAGTTIMIEGFGWFDGKYLIEQASHKIGSSGYTTDIEIRQVLGW</sequence>
<evidence type="ECO:0000259" key="1">
    <source>
        <dbReference type="Pfam" id="PF24032"/>
    </source>
</evidence>
<evidence type="ECO:0000313" key="2">
    <source>
        <dbReference type="EMBL" id="MCY9762195.1"/>
    </source>
</evidence>
<dbReference type="EMBL" id="JAMDNP010000032">
    <property type="protein sequence ID" value="MCY9762195.1"/>
    <property type="molecule type" value="Genomic_DNA"/>
</dbReference>
<dbReference type="RefSeq" id="WP_005542675.1">
    <property type="nucleotide sequence ID" value="NZ_JAMDLX010000051.1"/>
</dbReference>
<feature type="domain" description="YqbQ/XkdQ" evidence="1">
    <location>
        <begin position="213"/>
        <end position="338"/>
    </location>
</feature>
<dbReference type="InterPro" id="IPR056937">
    <property type="entry name" value="YqbQ/XkdQ"/>
</dbReference>
<dbReference type="Proteomes" id="UP001527181">
    <property type="component" value="Unassembled WGS sequence"/>
</dbReference>
<dbReference type="GeneID" id="94487072"/>
<organism evidence="2 3">
    <name type="scientific">Paenibacillus alvei</name>
    <name type="common">Bacillus alvei</name>
    <dbReference type="NCBI Taxonomy" id="44250"/>
    <lineage>
        <taxon>Bacteria</taxon>
        <taxon>Bacillati</taxon>
        <taxon>Bacillota</taxon>
        <taxon>Bacilli</taxon>
        <taxon>Bacillales</taxon>
        <taxon>Paenibacillaceae</taxon>
        <taxon>Paenibacillus</taxon>
    </lineage>
</organism>
<dbReference type="SUPFAM" id="SSF69279">
    <property type="entry name" value="Phage tail proteins"/>
    <property type="match status" value="1"/>
</dbReference>
<reference evidence="2 3" key="1">
    <citation type="submission" date="2022-05" db="EMBL/GenBank/DDBJ databases">
        <title>Genome Sequencing of Bee-Associated Microbes.</title>
        <authorList>
            <person name="Dunlap C."/>
        </authorList>
    </citation>
    <scope>NUCLEOTIDE SEQUENCE [LARGE SCALE GENOMIC DNA]</scope>
    <source>
        <strain evidence="2 3">NRRL B-04010</strain>
    </source>
</reference>
<protein>
    <submittedName>
        <fullName evidence="2">Contractile injection system protein, VgrG/Pvc8 family</fullName>
    </submittedName>
</protein>
<evidence type="ECO:0000313" key="3">
    <source>
        <dbReference type="Proteomes" id="UP001527181"/>
    </source>
</evidence>
<dbReference type="Pfam" id="PF24032">
    <property type="entry name" value="YQBQ"/>
    <property type="match status" value="1"/>
</dbReference>
<comment type="caution">
    <text evidence="2">The sequence shown here is derived from an EMBL/GenBank/DDBJ whole genome shotgun (WGS) entry which is preliminary data.</text>
</comment>
<proteinExistence type="predicted"/>